<reference evidence="1 2" key="1">
    <citation type="journal article" date="2020" name="Nat. Food">
        <title>A phased Vanilla planifolia genome enables genetic improvement of flavour and production.</title>
        <authorList>
            <person name="Hasing T."/>
            <person name="Tang H."/>
            <person name="Brym M."/>
            <person name="Khazi F."/>
            <person name="Huang T."/>
            <person name="Chambers A.H."/>
        </authorList>
    </citation>
    <scope>NUCLEOTIDE SEQUENCE [LARGE SCALE GENOMIC DNA]</scope>
    <source>
        <tissue evidence="1">Leaf</tissue>
    </source>
</reference>
<dbReference type="GO" id="GO:0003729">
    <property type="term" value="F:mRNA binding"/>
    <property type="evidence" value="ECO:0007669"/>
    <property type="project" value="TreeGrafter"/>
</dbReference>
<dbReference type="GO" id="GO:0000445">
    <property type="term" value="C:THO complex part of transcription export complex"/>
    <property type="evidence" value="ECO:0007669"/>
    <property type="project" value="TreeGrafter"/>
</dbReference>
<sequence length="153" mass="17417">MATTPDYDEGCLQEWKASNTNFKLPEPVPVMRFLYELCWAMVRGDLPFQKCKLALDSANFVDGKKEEMDSFLADVIAHMGQDVEWKILHLDFKGKKNVNKGVKVGGCFARRGEDSFVVKIEVLSLQERLDRDLKRSSRDLAMADPYKVLRGLG</sequence>
<name>A0A835VED6_VANPL</name>
<gene>
    <name evidence="1" type="ORF">HPP92_004325</name>
</gene>
<dbReference type="InterPro" id="IPR040007">
    <property type="entry name" value="Tho2"/>
</dbReference>
<evidence type="ECO:0000313" key="1">
    <source>
        <dbReference type="EMBL" id="KAG0493331.1"/>
    </source>
</evidence>
<dbReference type="Proteomes" id="UP000639772">
    <property type="component" value="Unassembled WGS sequence"/>
</dbReference>
<proteinExistence type="predicted"/>
<accession>A0A835VED6</accession>
<organism evidence="1 2">
    <name type="scientific">Vanilla planifolia</name>
    <name type="common">Vanilla</name>
    <dbReference type="NCBI Taxonomy" id="51239"/>
    <lineage>
        <taxon>Eukaryota</taxon>
        <taxon>Viridiplantae</taxon>
        <taxon>Streptophyta</taxon>
        <taxon>Embryophyta</taxon>
        <taxon>Tracheophyta</taxon>
        <taxon>Spermatophyta</taxon>
        <taxon>Magnoliopsida</taxon>
        <taxon>Liliopsida</taxon>
        <taxon>Asparagales</taxon>
        <taxon>Orchidaceae</taxon>
        <taxon>Vanilloideae</taxon>
        <taxon>Vanilleae</taxon>
        <taxon>Vanilla</taxon>
    </lineage>
</organism>
<dbReference type="PANTHER" id="PTHR21597">
    <property type="entry name" value="THO2 PROTEIN"/>
    <property type="match status" value="1"/>
</dbReference>
<dbReference type="PANTHER" id="PTHR21597:SF0">
    <property type="entry name" value="THO COMPLEX SUBUNIT 2"/>
    <property type="match status" value="1"/>
</dbReference>
<dbReference type="GO" id="GO:0006397">
    <property type="term" value="P:mRNA processing"/>
    <property type="evidence" value="ECO:0007669"/>
    <property type="project" value="InterPro"/>
</dbReference>
<protein>
    <submittedName>
        <fullName evidence="1">Uncharacterized protein</fullName>
    </submittedName>
</protein>
<comment type="caution">
    <text evidence="1">The sequence shown here is derived from an EMBL/GenBank/DDBJ whole genome shotgun (WGS) entry which is preliminary data.</text>
</comment>
<dbReference type="EMBL" id="JADCNM010000002">
    <property type="protein sequence ID" value="KAG0493331.1"/>
    <property type="molecule type" value="Genomic_DNA"/>
</dbReference>
<evidence type="ECO:0000313" key="2">
    <source>
        <dbReference type="Proteomes" id="UP000639772"/>
    </source>
</evidence>
<dbReference type="AlphaFoldDB" id="A0A835VED6"/>
<dbReference type="GO" id="GO:0006406">
    <property type="term" value="P:mRNA export from nucleus"/>
    <property type="evidence" value="ECO:0007669"/>
    <property type="project" value="InterPro"/>
</dbReference>
<dbReference type="OrthoDB" id="771123at2759"/>